<dbReference type="Proteomes" id="UP000688137">
    <property type="component" value="Unassembled WGS sequence"/>
</dbReference>
<reference evidence="2" key="1">
    <citation type="submission" date="2021-01" db="EMBL/GenBank/DDBJ databases">
        <authorList>
            <consortium name="Genoscope - CEA"/>
            <person name="William W."/>
        </authorList>
    </citation>
    <scope>NUCLEOTIDE SEQUENCE</scope>
</reference>
<dbReference type="EMBL" id="CAJJDM010000132">
    <property type="protein sequence ID" value="CAD8106020.1"/>
    <property type="molecule type" value="Genomic_DNA"/>
</dbReference>
<feature type="domain" description="Rubicon Homology" evidence="1">
    <location>
        <begin position="328"/>
        <end position="520"/>
    </location>
</feature>
<dbReference type="InterPro" id="IPR052428">
    <property type="entry name" value="Autophagy_HostDef_Reg"/>
</dbReference>
<dbReference type="Pfam" id="PF13901">
    <property type="entry name" value="RH_dom"/>
    <property type="match status" value="1"/>
</dbReference>
<evidence type="ECO:0000259" key="1">
    <source>
        <dbReference type="SMART" id="SM01175"/>
    </source>
</evidence>
<dbReference type="OMA" id="NNACIRQ"/>
<dbReference type="SMART" id="SM01175">
    <property type="entry name" value="DUF4206"/>
    <property type="match status" value="1"/>
</dbReference>
<name>A0A8S1PRD8_PARPR</name>
<dbReference type="AlphaFoldDB" id="A0A8S1PRD8"/>
<dbReference type="InterPro" id="IPR025258">
    <property type="entry name" value="RH_dom"/>
</dbReference>
<dbReference type="GO" id="GO:1901981">
    <property type="term" value="F:phosphatidylinositol phosphate binding"/>
    <property type="evidence" value="ECO:0007669"/>
    <property type="project" value="TreeGrafter"/>
</dbReference>
<organism evidence="2 3">
    <name type="scientific">Paramecium primaurelia</name>
    <dbReference type="NCBI Taxonomy" id="5886"/>
    <lineage>
        <taxon>Eukaryota</taxon>
        <taxon>Sar</taxon>
        <taxon>Alveolata</taxon>
        <taxon>Ciliophora</taxon>
        <taxon>Intramacronucleata</taxon>
        <taxon>Oligohymenophorea</taxon>
        <taxon>Peniculida</taxon>
        <taxon>Parameciidae</taxon>
        <taxon>Paramecium</taxon>
    </lineage>
</organism>
<sequence>MMKYELESSTTTPDLMGRKNIHQQILRKLKNLVDHIPYQDQEVPINDQYILELLAVLVKIFNSGLDMLQIQSPQLSEVHSGFFSHLYPVIENRKSTKFIQKCLKFVKVDRLKAPIWILLELNSNTLLEFILSNETKEKYQNNACIRQGELVDILDSYYCKHIKLIGDKIYDLPTPLYREQSNTKTFFPQPPNISNNMQGDLFERFQQFEDIQPIKHVFSLDCDDSATHAPTHRKQDMETPDLNFGSPMMEQDSIKGDESDEEQHKALPQYISFQCKKSTKLLRELRDKQIEEYWNCQQTPISKFTGQCHACQTQIQKNSYFFFQGTAYYCHYSGLFFCRQCISNELSVIPHLILNKFDFNKYQVSKEAYETIQKNMKKIIFQINYFDNVVYQNQILYDFLIKKRSLRLMYDLLCQDFNFDFNFTQNYSHLLLPINLFSIQNFIDINNKTLFKIANNAYDYGLDHISKCPQCQKLSVKCAECLKGNIYIFDIIGTQYCRKCKKIFHRSCFYDKCTKCGQNQYIDRSNLHH</sequence>
<comment type="caution">
    <text evidence="2">The sequence shown here is derived from an EMBL/GenBank/DDBJ whole genome shotgun (WGS) entry which is preliminary data.</text>
</comment>
<evidence type="ECO:0000313" key="2">
    <source>
        <dbReference type="EMBL" id="CAD8106020.1"/>
    </source>
</evidence>
<gene>
    <name evidence="2" type="ORF">PPRIM_AZ9-3.1.T1290047</name>
</gene>
<accession>A0A8S1PRD8</accession>
<dbReference type="PANTHER" id="PTHR45971">
    <property type="entry name" value="PHOX (PX) DOMAIN-CONTAINING PROTEIN"/>
    <property type="match status" value="1"/>
</dbReference>
<evidence type="ECO:0000313" key="3">
    <source>
        <dbReference type="Proteomes" id="UP000688137"/>
    </source>
</evidence>
<protein>
    <recommendedName>
        <fullName evidence="1">Rubicon Homology domain-containing protein</fullName>
    </recommendedName>
</protein>
<keyword evidence="3" id="KW-1185">Reference proteome</keyword>
<proteinExistence type="predicted"/>
<dbReference type="PANTHER" id="PTHR45971:SF1">
    <property type="entry name" value="RUBICON, ISOFORM A"/>
    <property type="match status" value="1"/>
</dbReference>